<dbReference type="PANTHER" id="PTHR42928">
    <property type="entry name" value="TRICARBOXYLATE-BINDING PROTEIN"/>
    <property type="match status" value="1"/>
</dbReference>
<evidence type="ECO:0000256" key="2">
    <source>
        <dbReference type="SAM" id="SignalP"/>
    </source>
</evidence>
<dbReference type="InterPro" id="IPR042100">
    <property type="entry name" value="Bug_dom1"/>
</dbReference>
<dbReference type="RefSeq" id="WP_349299707.1">
    <property type="nucleotide sequence ID" value="NZ_JBEDNQ010000008.1"/>
</dbReference>
<dbReference type="CDD" id="cd07012">
    <property type="entry name" value="PBP2_Bug_TTT"/>
    <property type="match status" value="1"/>
</dbReference>
<dbReference type="PANTHER" id="PTHR42928:SF5">
    <property type="entry name" value="BLR1237 PROTEIN"/>
    <property type="match status" value="1"/>
</dbReference>
<feature type="signal peptide" evidence="2">
    <location>
        <begin position="1"/>
        <end position="25"/>
    </location>
</feature>
<protein>
    <submittedName>
        <fullName evidence="3">Tripartite tricarboxylate transporter substrate binding protein</fullName>
    </submittedName>
</protein>
<dbReference type="PIRSF" id="PIRSF017082">
    <property type="entry name" value="YflP"/>
    <property type="match status" value="1"/>
</dbReference>
<dbReference type="Proteomes" id="UP001494902">
    <property type="component" value="Unassembled WGS sequence"/>
</dbReference>
<dbReference type="InterPro" id="IPR005064">
    <property type="entry name" value="BUG"/>
</dbReference>
<reference evidence="3 4" key="1">
    <citation type="submission" date="2024-03" db="EMBL/GenBank/DDBJ databases">
        <title>Draft genome sequence of Pseudonocardia nematodicida JCM 31783.</title>
        <authorList>
            <person name="Butdee W."/>
            <person name="Duangmal K."/>
        </authorList>
    </citation>
    <scope>NUCLEOTIDE SEQUENCE [LARGE SCALE GENOMIC DNA]</scope>
    <source>
        <strain evidence="3 4">JCM 31783</strain>
    </source>
</reference>
<accession>A0ABV1KH26</accession>
<dbReference type="Gene3D" id="3.40.190.150">
    <property type="entry name" value="Bordetella uptake gene, domain 1"/>
    <property type="match status" value="1"/>
</dbReference>
<organism evidence="3 4">
    <name type="scientific">Pseudonocardia nematodicida</name>
    <dbReference type="NCBI Taxonomy" id="1206997"/>
    <lineage>
        <taxon>Bacteria</taxon>
        <taxon>Bacillati</taxon>
        <taxon>Actinomycetota</taxon>
        <taxon>Actinomycetes</taxon>
        <taxon>Pseudonocardiales</taxon>
        <taxon>Pseudonocardiaceae</taxon>
        <taxon>Pseudonocardia</taxon>
    </lineage>
</organism>
<feature type="chain" id="PRO_5045138783" evidence="2">
    <location>
        <begin position="26"/>
        <end position="316"/>
    </location>
</feature>
<comment type="caution">
    <text evidence="3">The sequence shown here is derived from an EMBL/GenBank/DDBJ whole genome shotgun (WGS) entry which is preliminary data.</text>
</comment>
<dbReference type="EMBL" id="JBEDNQ010000008">
    <property type="protein sequence ID" value="MEQ3552633.1"/>
    <property type="molecule type" value="Genomic_DNA"/>
</dbReference>
<keyword evidence="2" id="KW-0732">Signal</keyword>
<sequence length="316" mass="33591">MRVGALFSAALAVALLAGCAGDPDAYPVRPVKLYVPLSPGGATDTSARLLIEHLPEQFAGNVVVVNEAAGGGALAVNTVAKARPDGYSLLFFHEAMHTGYQQGTVRQRFDEFRSIGVVDRQHQFLLASAESGWTDLDDFVTAARESPGRMAMGVSFGGTTQYSGAMLRAAGDIDLRMLDTGNEPERVAGLLSGQLDLIVGSTSVAEQYLSSGDFVALAVTSEDRDPYISDVPTAVEQGYDVVFPTMSTLLGPADTPDSVVREWDAALDAVFADPAYREAMNMLAEPVRVPSVETPDQLRASFDKVDRLAGLLDGTR</sequence>
<evidence type="ECO:0000313" key="3">
    <source>
        <dbReference type="EMBL" id="MEQ3552633.1"/>
    </source>
</evidence>
<name>A0ABV1KH26_9PSEU</name>
<keyword evidence="4" id="KW-1185">Reference proteome</keyword>
<comment type="similarity">
    <text evidence="1">Belongs to the UPF0065 (bug) family.</text>
</comment>
<dbReference type="SUPFAM" id="SSF53850">
    <property type="entry name" value="Periplasmic binding protein-like II"/>
    <property type="match status" value="1"/>
</dbReference>
<evidence type="ECO:0000313" key="4">
    <source>
        <dbReference type="Proteomes" id="UP001494902"/>
    </source>
</evidence>
<evidence type="ECO:0000256" key="1">
    <source>
        <dbReference type="ARBA" id="ARBA00006987"/>
    </source>
</evidence>
<gene>
    <name evidence="3" type="ORF">WIS52_19345</name>
</gene>
<dbReference type="PROSITE" id="PS51257">
    <property type="entry name" value="PROKAR_LIPOPROTEIN"/>
    <property type="match status" value="1"/>
</dbReference>
<dbReference type="Pfam" id="PF03401">
    <property type="entry name" value="TctC"/>
    <property type="match status" value="1"/>
</dbReference>
<proteinExistence type="inferred from homology"/>
<dbReference type="Gene3D" id="3.40.190.10">
    <property type="entry name" value="Periplasmic binding protein-like II"/>
    <property type="match status" value="1"/>
</dbReference>